<accession>A0A5N4D1U6</accession>
<evidence type="ECO:0000313" key="1">
    <source>
        <dbReference type="EMBL" id="KAB1265114.1"/>
    </source>
</evidence>
<proteinExistence type="predicted"/>
<dbReference type="Proteomes" id="UP000299084">
    <property type="component" value="Unassembled WGS sequence"/>
</dbReference>
<sequence length="330" mass="34967">MAMKTQVSLRATLYLGPCRHPESTGPGAEAPGLIKTSLLSYPVGLRLCLPLPGLQPDVVKAAGLGNDGRGDVRGPRWLLLAGTPGPCSSLPGSPAHLPFSIQGRVSQHPQLGIGRGRPYLGWLLPARLQPLRALVPDSRLFAGGRVMSGLSPDSATDQGAGRWTSQGLVLDELQASGQQTGTVHCDVHVDQGPRRSDQPLRAGEGAKEIFPEPWTAGFLKARAAPPPSPCLPRHHVIRGQLVFEVGGQHRAGDFHLEDEATFKPQLSGFWPVLQRPGPHAVSKASSNETRLWMGPCSPCPSLTLCSSVVLSGDSTGGGKDMDFGVRQTQI</sequence>
<dbReference type="EMBL" id="JWIN03000016">
    <property type="protein sequence ID" value="KAB1265114.1"/>
    <property type="molecule type" value="Genomic_DNA"/>
</dbReference>
<gene>
    <name evidence="1" type="ORF">Cadr_000019310</name>
</gene>
<comment type="caution">
    <text evidence="1">The sequence shown here is derived from an EMBL/GenBank/DDBJ whole genome shotgun (WGS) entry which is preliminary data.</text>
</comment>
<organism evidence="1 2">
    <name type="scientific">Camelus dromedarius</name>
    <name type="common">Dromedary</name>
    <name type="synonym">Arabian camel</name>
    <dbReference type="NCBI Taxonomy" id="9838"/>
    <lineage>
        <taxon>Eukaryota</taxon>
        <taxon>Metazoa</taxon>
        <taxon>Chordata</taxon>
        <taxon>Craniata</taxon>
        <taxon>Vertebrata</taxon>
        <taxon>Euteleostomi</taxon>
        <taxon>Mammalia</taxon>
        <taxon>Eutheria</taxon>
        <taxon>Laurasiatheria</taxon>
        <taxon>Artiodactyla</taxon>
        <taxon>Tylopoda</taxon>
        <taxon>Camelidae</taxon>
        <taxon>Camelus</taxon>
    </lineage>
</organism>
<protein>
    <submittedName>
        <fullName evidence="1">Uncharacterized protein</fullName>
    </submittedName>
</protein>
<name>A0A5N4D1U6_CAMDR</name>
<evidence type="ECO:0000313" key="2">
    <source>
        <dbReference type="Proteomes" id="UP000299084"/>
    </source>
</evidence>
<reference evidence="1 2" key="1">
    <citation type="journal article" date="2019" name="Mol. Ecol. Resour.">
        <title>Improving Illumina assemblies with Hi-C and long reads: an example with the North African dromedary.</title>
        <authorList>
            <person name="Elbers J.P."/>
            <person name="Rogers M.F."/>
            <person name="Perelman P.L."/>
            <person name="Proskuryakova A.A."/>
            <person name="Serdyukova N.A."/>
            <person name="Johnson W.E."/>
            <person name="Horin P."/>
            <person name="Corander J."/>
            <person name="Murphy D."/>
            <person name="Burger P.A."/>
        </authorList>
    </citation>
    <scope>NUCLEOTIDE SEQUENCE [LARGE SCALE GENOMIC DNA]</scope>
    <source>
        <strain evidence="1">Drom800</strain>
        <tissue evidence="1">Blood</tissue>
    </source>
</reference>
<keyword evidence="2" id="KW-1185">Reference proteome</keyword>
<dbReference type="AlphaFoldDB" id="A0A5N4D1U6"/>